<sequence length="308" mass="32373">MADIEYTDAVAGPESGPATAGLSRLINMAGALASLVLIAGICVWGYELWVRDVSGVPVVRAIEGPMRVAPKDPGGEMANNQGLSVNAVAAQGIAAPVAERIKLAPKPVQLSDEDRAKRAESAPPMTQEELTNASVDALVQQLIAGDAAEAGQTEGAAGEIVQPAPLGADATPVEATAVEGPGLARSLRPKVRPEKLASMMAEELEEGDSVRFTGEVREADPDNVPPGTKLAQLGAFESPEIARAEWDKLNVRFGDYLGDKMRLVQKATSGGKTFYRLRAMGFEEIADARRFCAVLAAEKADCIPVTTR</sequence>
<dbReference type="RefSeq" id="WP_380719350.1">
    <property type="nucleotide sequence ID" value="NZ_JBHSGI010000024.1"/>
</dbReference>
<organism evidence="4 5">
    <name type="scientific">Seohaeicola nanhaiensis</name>
    <dbReference type="NCBI Taxonomy" id="1387282"/>
    <lineage>
        <taxon>Bacteria</taxon>
        <taxon>Pseudomonadati</taxon>
        <taxon>Pseudomonadota</taxon>
        <taxon>Alphaproteobacteria</taxon>
        <taxon>Rhodobacterales</taxon>
        <taxon>Roseobacteraceae</taxon>
        <taxon>Seohaeicola</taxon>
    </lineage>
</organism>
<keyword evidence="5" id="KW-1185">Reference proteome</keyword>
<comment type="caution">
    <text evidence="4">The sequence shown here is derived from an EMBL/GenBank/DDBJ whole genome shotgun (WGS) entry which is preliminary data.</text>
</comment>
<keyword evidence="2" id="KW-1133">Transmembrane helix</keyword>
<evidence type="ECO:0000313" key="5">
    <source>
        <dbReference type="Proteomes" id="UP001595973"/>
    </source>
</evidence>
<dbReference type="EMBL" id="JBHSGI010000024">
    <property type="protein sequence ID" value="MFC4670394.1"/>
    <property type="molecule type" value="Genomic_DNA"/>
</dbReference>
<keyword evidence="2" id="KW-0812">Transmembrane</keyword>
<proteinExistence type="predicted"/>
<dbReference type="InterPro" id="IPR036680">
    <property type="entry name" value="SPOR-like_sf"/>
</dbReference>
<feature type="domain" description="SPOR" evidence="3">
    <location>
        <begin position="223"/>
        <end position="308"/>
    </location>
</feature>
<feature type="region of interest" description="Disordered" evidence="1">
    <location>
        <begin position="106"/>
        <end position="130"/>
    </location>
</feature>
<evidence type="ECO:0000256" key="2">
    <source>
        <dbReference type="SAM" id="Phobius"/>
    </source>
</evidence>
<evidence type="ECO:0000259" key="3">
    <source>
        <dbReference type="PROSITE" id="PS51724"/>
    </source>
</evidence>
<dbReference type="PROSITE" id="PS51724">
    <property type="entry name" value="SPOR"/>
    <property type="match status" value="1"/>
</dbReference>
<feature type="transmembrane region" description="Helical" evidence="2">
    <location>
        <begin position="25"/>
        <end position="46"/>
    </location>
</feature>
<gene>
    <name evidence="4" type="ORF">ACFO5X_17650</name>
</gene>
<keyword evidence="2" id="KW-0472">Membrane</keyword>
<reference evidence="5" key="1">
    <citation type="journal article" date="2019" name="Int. J. Syst. Evol. Microbiol.">
        <title>The Global Catalogue of Microorganisms (GCM) 10K type strain sequencing project: providing services to taxonomists for standard genome sequencing and annotation.</title>
        <authorList>
            <consortium name="The Broad Institute Genomics Platform"/>
            <consortium name="The Broad Institute Genome Sequencing Center for Infectious Disease"/>
            <person name="Wu L."/>
            <person name="Ma J."/>
        </authorList>
    </citation>
    <scope>NUCLEOTIDE SEQUENCE [LARGE SCALE GENOMIC DNA]</scope>
    <source>
        <strain evidence="5">CGMCC 4.7283</strain>
    </source>
</reference>
<dbReference type="Gene3D" id="3.30.70.1070">
    <property type="entry name" value="Sporulation related repeat"/>
    <property type="match status" value="1"/>
</dbReference>
<dbReference type="Proteomes" id="UP001595973">
    <property type="component" value="Unassembled WGS sequence"/>
</dbReference>
<evidence type="ECO:0000256" key="1">
    <source>
        <dbReference type="SAM" id="MobiDB-lite"/>
    </source>
</evidence>
<dbReference type="InterPro" id="IPR007730">
    <property type="entry name" value="SPOR-like_dom"/>
</dbReference>
<evidence type="ECO:0000313" key="4">
    <source>
        <dbReference type="EMBL" id="MFC4670394.1"/>
    </source>
</evidence>
<name>A0ABV9KKN8_9RHOB</name>
<dbReference type="Pfam" id="PF05036">
    <property type="entry name" value="SPOR"/>
    <property type="match status" value="1"/>
</dbReference>
<protein>
    <submittedName>
        <fullName evidence="4">SPOR domain-containing protein</fullName>
    </submittedName>
</protein>
<accession>A0ABV9KKN8</accession>